<gene>
    <name evidence="1" type="ORF">HHL28_17980</name>
</gene>
<reference evidence="1" key="1">
    <citation type="submission" date="2020-04" db="EMBL/GenBank/DDBJ databases">
        <title>A desert anoxygenic phototrophic bacterium fixes CO2 using RubisCO under aerobic conditions.</title>
        <authorList>
            <person name="Tang K."/>
        </authorList>
    </citation>
    <scope>NUCLEOTIDE SEQUENCE [LARGE SCALE GENOMIC DNA]</scope>
    <source>
        <strain evidence="1">MIMtkB3</strain>
    </source>
</reference>
<dbReference type="InterPro" id="IPR047111">
    <property type="entry name" value="YbaP-like"/>
</dbReference>
<proteinExistence type="predicted"/>
<name>A0A858RCP9_9PROT</name>
<dbReference type="InterPro" id="IPR002816">
    <property type="entry name" value="TraB/PrgY/GumN_fam"/>
</dbReference>
<protein>
    <submittedName>
        <fullName evidence="1">TraB/GumN family protein</fullName>
    </submittedName>
</protein>
<dbReference type="EMBL" id="CP051775">
    <property type="protein sequence ID" value="QJE74696.1"/>
    <property type="molecule type" value="Genomic_DNA"/>
</dbReference>
<organism evidence="1 2">
    <name type="scientific">Aerophototrophica crusticola</name>
    <dbReference type="NCBI Taxonomy" id="1709002"/>
    <lineage>
        <taxon>Bacteria</taxon>
        <taxon>Pseudomonadati</taxon>
        <taxon>Pseudomonadota</taxon>
        <taxon>Alphaproteobacteria</taxon>
        <taxon>Rhodospirillales</taxon>
        <taxon>Rhodospirillaceae</taxon>
        <taxon>Aerophototrophica</taxon>
    </lineage>
</organism>
<dbReference type="PANTHER" id="PTHR40590:SF1">
    <property type="entry name" value="CYTOPLASMIC PROTEIN"/>
    <property type="match status" value="1"/>
</dbReference>
<dbReference type="Proteomes" id="UP000501891">
    <property type="component" value="Chromosome"/>
</dbReference>
<keyword evidence="2" id="KW-1185">Reference proteome</keyword>
<dbReference type="CDD" id="cd14789">
    <property type="entry name" value="Tiki"/>
    <property type="match status" value="1"/>
</dbReference>
<dbReference type="AlphaFoldDB" id="A0A858RCP9"/>
<evidence type="ECO:0000313" key="2">
    <source>
        <dbReference type="Proteomes" id="UP000501891"/>
    </source>
</evidence>
<evidence type="ECO:0000313" key="1">
    <source>
        <dbReference type="EMBL" id="QJE74696.1"/>
    </source>
</evidence>
<accession>A0A858RCP9</accession>
<sequence length="311" mass="33503">MRLTRGRSLTTLAASGSTGDGMGVAGRVKRWGLGLLVGLALAAPAAAEPALWAVRDADSTLYLYGTVHVLKPDTRWQGPGMEKAWGEAQEVWFEVAPSKADDPAVMESLMPLMMDPGRPLSKRLPLDLYAKVTRAAREVGADLAALEPFKPATAAILLASLSMVKAGYSPESGVEKKLEALVGTRPVRELETAEQQVRFLVDLPEDVQLALLDNGLDEIGDNGHLDQVVAAWAKGDTRVLETLYLDELRRDHPKAYAVFVTDRNRAWAQVLAREMAGSGTDFVAVGALHMVGPDGLPALLKARGFTVERVQ</sequence>
<dbReference type="Pfam" id="PF01963">
    <property type="entry name" value="TraB_PrgY_gumN"/>
    <property type="match status" value="1"/>
</dbReference>
<dbReference type="PANTHER" id="PTHR40590">
    <property type="entry name" value="CYTOPLASMIC PROTEIN-RELATED"/>
    <property type="match status" value="1"/>
</dbReference>
<dbReference type="KEGG" id="acru:HHL28_17980"/>